<dbReference type="EMBL" id="ML770087">
    <property type="protein sequence ID" value="KAE9384755.1"/>
    <property type="molecule type" value="Genomic_DNA"/>
</dbReference>
<feature type="compositionally biased region" description="Low complexity" evidence="2">
    <location>
        <begin position="29"/>
        <end position="38"/>
    </location>
</feature>
<name>A0A6A4GHJ4_9AGAR</name>
<protein>
    <submittedName>
        <fullName evidence="3">Uncharacterized protein</fullName>
    </submittedName>
</protein>
<feature type="compositionally biased region" description="Pro residues" evidence="2">
    <location>
        <begin position="39"/>
        <end position="57"/>
    </location>
</feature>
<feature type="coiled-coil region" evidence="1">
    <location>
        <begin position="151"/>
        <end position="178"/>
    </location>
</feature>
<evidence type="ECO:0000256" key="2">
    <source>
        <dbReference type="SAM" id="MobiDB-lite"/>
    </source>
</evidence>
<reference evidence="3" key="1">
    <citation type="journal article" date="2019" name="Environ. Microbiol.">
        <title>Fungal ecological strategies reflected in gene transcription - a case study of two litter decomposers.</title>
        <authorList>
            <person name="Barbi F."/>
            <person name="Kohler A."/>
            <person name="Barry K."/>
            <person name="Baskaran P."/>
            <person name="Daum C."/>
            <person name="Fauchery L."/>
            <person name="Ihrmark K."/>
            <person name="Kuo A."/>
            <person name="LaButti K."/>
            <person name="Lipzen A."/>
            <person name="Morin E."/>
            <person name="Grigoriev I.V."/>
            <person name="Henrissat B."/>
            <person name="Lindahl B."/>
            <person name="Martin F."/>
        </authorList>
    </citation>
    <scope>NUCLEOTIDE SEQUENCE</scope>
    <source>
        <strain evidence="3">JB14</strain>
    </source>
</reference>
<feature type="compositionally biased region" description="Polar residues" evidence="2">
    <location>
        <begin position="1"/>
        <end position="10"/>
    </location>
</feature>
<keyword evidence="1" id="KW-0175">Coiled coil</keyword>
<evidence type="ECO:0000313" key="4">
    <source>
        <dbReference type="Proteomes" id="UP000799118"/>
    </source>
</evidence>
<organism evidence="3 4">
    <name type="scientific">Gymnopus androsaceus JB14</name>
    <dbReference type="NCBI Taxonomy" id="1447944"/>
    <lineage>
        <taxon>Eukaryota</taxon>
        <taxon>Fungi</taxon>
        <taxon>Dikarya</taxon>
        <taxon>Basidiomycota</taxon>
        <taxon>Agaricomycotina</taxon>
        <taxon>Agaricomycetes</taxon>
        <taxon>Agaricomycetidae</taxon>
        <taxon>Agaricales</taxon>
        <taxon>Marasmiineae</taxon>
        <taxon>Omphalotaceae</taxon>
        <taxon>Gymnopus</taxon>
    </lineage>
</organism>
<accession>A0A6A4GHJ4</accession>
<dbReference type="AlphaFoldDB" id="A0A6A4GHJ4"/>
<gene>
    <name evidence="3" type="ORF">BT96DRAFT_1007757</name>
</gene>
<evidence type="ECO:0000256" key="1">
    <source>
        <dbReference type="SAM" id="Coils"/>
    </source>
</evidence>
<evidence type="ECO:0000313" key="3">
    <source>
        <dbReference type="EMBL" id="KAE9384755.1"/>
    </source>
</evidence>
<keyword evidence="4" id="KW-1185">Reference proteome</keyword>
<feature type="region of interest" description="Disordered" evidence="2">
    <location>
        <begin position="1"/>
        <end position="57"/>
    </location>
</feature>
<proteinExistence type="predicted"/>
<dbReference type="Proteomes" id="UP000799118">
    <property type="component" value="Unassembled WGS sequence"/>
</dbReference>
<sequence>MSLSLNSQVAMSRPSAISPRPVLTPPVVLPGGVPLTLSTPPPKAPTPPPSTSTPIPSPIPLPIPSPHSPMFSPLIGQSANPSNHWSPVPHWPPMPILHNNNVGSLQQELLDMQRHFNSAQLDPKTKRACNKMSVVQTQHLEAQIVDLHCLNSEQERMLKNHQVEYKLLQAEVKTLVDSAAASAASTAQAKAYKAFISKNGLCPGHLGWPDRLT</sequence>